<dbReference type="Proteomes" id="UP000480178">
    <property type="component" value="Chromosome"/>
</dbReference>
<dbReference type="CDD" id="cd07385">
    <property type="entry name" value="MPP_YkuE_C"/>
    <property type="match status" value="1"/>
</dbReference>
<feature type="domain" description="Calcineurin-like phosphoesterase" evidence="3">
    <location>
        <begin position="36"/>
        <end position="201"/>
    </location>
</feature>
<keyword evidence="1" id="KW-0479">Metal-binding</keyword>
<reference evidence="4 5" key="1">
    <citation type="submission" date="2020-01" db="EMBL/GenBank/DDBJ databases">
        <authorList>
            <person name="Kim M.K."/>
        </authorList>
    </citation>
    <scope>NUCLEOTIDE SEQUENCE [LARGE SCALE GENOMIC DNA]</scope>
    <source>
        <strain evidence="4 5">172606-1</strain>
    </source>
</reference>
<dbReference type="InterPro" id="IPR051158">
    <property type="entry name" value="Metallophosphoesterase_sf"/>
</dbReference>
<accession>A0A6C0GXG9</accession>
<evidence type="ECO:0000256" key="1">
    <source>
        <dbReference type="ARBA" id="ARBA00022723"/>
    </source>
</evidence>
<dbReference type="Pfam" id="PF00149">
    <property type="entry name" value="Metallophos"/>
    <property type="match status" value="1"/>
</dbReference>
<dbReference type="GO" id="GO:0046872">
    <property type="term" value="F:metal ion binding"/>
    <property type="evidence" value="ECO:0007669"/>
    <property type="project" value="UniProtKB-KW"/>
</dbReference>
<dbReference type="GO" id="GO:0009245">
    <property type="term" value="P:lipid A biosynthetic process"/>
    <property type="evidence" value="ECO:0007669"/>
    <property type="project" value="TreeGrafter"/>
</dbReference>
<dbReference type="GO" id="GO:0016020">
    <property type="term" value="C:membrane"/>
    <property type="evidence" value="ECO:0007669"/>
    <property type="project" value="GOC"/>
</dbReference>
<dbReference type="PANTHER" id="PTHR31302:SF31">
    <property type="entry name" value="PHOSPHODIESTERASE YAEI"/>
    <property type="match status" value="1"/>
</dbReference>
<sequence>MLSGLVLTDALWFERFFIEINEFFIGNTDKNQSQIQVVQVSDLHLNSINKPLRKLAQKINKVKPDMVLITGDAIDKSENISLLDDFLKLIDHHIQKVAILGNWEYWGNIDLNRLNDIYKGSNCDLLINETRQYNFRNKTISITGVDDFIGGNADFELAIAKYQQGDFHIVLNHCPQYSDTIGLKTPENIKIDLILSGHTHGGQINLFGIIPFLPQGSGKYVKGWYKNNLKNIYVSKGIGTSILPLRFGARAEIAIFNL</sequence>
<keyword evidence="2" id="KW-0378">Hydrolase</keyword>
<dbReference type="PANTHER" id="PTHR31302">
    <property type="entry name" value="TRANSMEMBRANE PROTEIN WITH METALLOPHOSPHOESTERASE DOMAIN-RELATED"/>
    <property type="match status" value="1"/>
</dbReference>
<dbReference type="Gene3D" id="3.60.21.10">
    <property type="match status" value="1"/>
</dbReference>
<evidence type="ECO:0000256" key="2">
    <source>
        <dbReference type="ARBA" id="ARBA00022801"/>
    </source>
</evidence>
<dbReference type="AlphaFoldDB" id="A0A6C0GXG9"/>
<dbReference type="KEGG" id="rhoz:GXP67_18030"/>
<evidence type="ECO:0000313" key="5">
    <source>
        <dbReference type="Proteomes" id="UP000480178"/>
    </source>
</evidence>
<keyword evidence="5" id="KW-1185">Reference proteome</keyword>
<organism evidence="4 5">
    <name type="scientific">Rhodocytophaga rosea</name>
    <dbReference type="NCBI Taxonomy" id="2704465"/>
    <lineage>
        <taxon>Bacteria</taxon>
        <taxon>Pseudomonadati</taxon>
        <taxon>Bacteroidota</taxon>
        <taxon>Cytophagia</taxon>
        <taxon>Cytophagales</taxon>
        <taxon>Rhodocytophagaceae</taxon>
        <taxon>Rhodocytophaga</taxon>
    </lineage>
</organism>
<dbReference type="SUPFAM" id="SSF56300">
    <property type="entry name" value="Metallo-dependent phosphatases"/>
    <property type="match status" value="1"/>
</dbReference>
<name>A0A6C0GXG9_9BACT</name>
<dbReference type="InterPro" id="IPR029052">
    <property type="entry name" value="Metallo-depent_PP-like"/>
</dbReference>
<proteinExistence type="predicted"/>
<dbReference type="InterPro" id="IPR004843">
    <property type="entry name" value="Calcineurin-like_PHP"/>
</dbReference>
<gene>
    <name evidence="4" type="ORF">GXP67_18030</name>
</gene>
<evidence type="ECO:0000259" key="3">
    <source>
        <dbReference type="Pfam" id="PF00149"/>
    </source>
</evidence>
<evidence type="ECO:0000313" key="4">
    <source>
        <dbReference type="EMBL" id="QHT72070.1"/>
    </source>
</evidence>
<dbReference type="EMBL" id="CP048222">
    <property type="protein sequence ID" value="QHT72070.1"/>
    <property type="molecule type" value="Genomic_DNA"/>
</dbReference>
<dbReference type="GO" id="GO:0008758">
    <property type="term" value="F:UDP-2,3-diacylglucosamine hydrolase activity"/>
    <property type="evidence" value="ECO:0007669"/>
    <property type="project" value="TreeGrafter"/>
</dbReference>
<protein>
    <submittedName>
        <fullName evidence="4">Metallophosphoesterase</fullName>
    </submittedName>
</protein>